<dbReference type="InterPro" id="IPR050155">
    <property type="entry name" value="HAD-like_hydrolase_sf"/>
</dbReference>
<dbReference type="InterPro" id="IPR006439">
    <property type="entry name" value="HAD-SF_hydro_IA"/>
</dbReference>
<dbReference type="PANTHER" id="PTHR43434:SF1">
    <property type="entry name" value="PHOSPHOGLYCOLATE PHOSPHATASE"/>
    <property type="match status" value="1"/>
</dbReference>
<dbReference type="GO" id="GO:0008967">
    <property type="term" value="F:phosphoglycolate phosphatase activity"/>
    <property type="evidence" value="ECO:0007669"/>
    <property type="project" value="TreeGrafter"/>
</dbReference>
<dbReference type="Gene3D" id="3.40.50.1000">
    <property type="entry name" value="HAD superfamily/HAD-like"/>
    <property type="match status" value="1"/>
</dbReference>
<dbReference type="SFLD" id="SFLDS00003">
    <property type="entry name" value="Haloacid_Dehalogenase"/>
    <property type="match status" value="1"/>
</dbReference>
<dbReference type="Pfam" id="PF00702">
    <property type="entry name" value="Hydrolase"/>
    <property type="match status" value="1"/>
</dbReference>
<dbReference type="SFLD" id="SFLDG01129">
    <property type="entry name" value="C1.5:_HAD__Beta-PGM__Phosphata"/>
    <property type="match status" value="1"/>
</dbReference>
<name>A0A921KLQ7_9ACTN</name>
<evidence type="ECO:0000313" key="1">
    <source>
        <dbReference type="EMBL" id="HJF45578.1"/>
    </source>
</evidence>
<reference evidence="1" key="1">
    <citation type="journal article" date="2021" name="PeerJ">
        <title>Extensive microbial diversity within the chicken gut microbiome revealed by metagenomics and culture.</title>
        <authorList>
            <person name="Gilroy R."/>
            <person name="Ravi A."/>
            <person name="Getino M."/>
            <person name="Pursley I."/>
            <person name="Horton D.L."/>
            <person name="Alikhan N.F."/>
            <person name="Baker D."/>
            <person name="Gharbi K."/>
            <person name="Hall N."/>
            <person name="Watson M."/>
            <person name="Adriaenssens E.M."/>
            <person name="Foster-Nyarko E."/>
            <person name="Jarju S."/>
            <person name="Secka A."/>
            <person name="Antonio M."/>
            <person name="Oren A."/>
            <person name="Chaudhuri R.R."/>
            <person name="La Ragione R."/>
            <person name="Hildebrand F."/>
            <person name="Pallen M.J."/>
        </authorList>
    </citation>
    <scope>NUCLEOTIDE SEQUENCE</scope>
    <source>
        <strain evidence="1">CHK124-7917</strain>
    </source>
</reference>
<dbReference type="Gene3D" id="1.10.150.240">
    <property type="entry name" value="Putative phosphatase, domain 2"/>
    <property type="match status" value="1"/>
</dbReference>
<dbReference type="InterPro" id="IPR023214">
    <property type="entry name" value="HAD_sf"/>
</dbReference>
<dbReference type="InterPro" id="IPR036412">
    <property type="entry name" value="HAD-like_sf"/>
</dbReference>
<proteinExistence type="predicted"/>
<comment type="caution">
    <text evidence="1">The sequence shown here is derived from an EMBL/GenBank/DDBJ whole genome shotgun (WGS) entry which is preliminary data.</text>
</comment>
<dbReference type="PANTHER" id="PTHR43434">
    <property type="entry name" value="PHOSPHOGLYCOLATE PHOSPHATASE"/>
    <property type="match status" value="1"/>
</dbReference>
<dbReference type="SUPFAM" id="SSF56784">
    <property type="entry name" value="HAD-like"/>
    <property type="match status" value="1"/>
</dbReference>
<dbReference type="NCBIfam" id="TIGR01509">
    <property type="entry name" value="HAD-SF-IA-v3"/>
    <property type="match status" value="1"/>
</dbReference>
<reference evidence="1" key="2">
    <citation type="submission" date="2021-09" db="EMBL/GenBank/DDBJ databases">
        <authorList>
            <person name="Gilroy R."/>
        </authorList>
    </citation>
    <scope>NUCLEOTIDE SEQUENCE</scope>
    <source>
        <strain evidence="1">CHK124-7917</strain>
    </source>
</reference>
<accession>A0A921KLQ7</accession>
<protein>
    <submittedName>
        <fullName evidence="1">HAD family phosphatase</fullName>
    </submittedName>
</protein>
<dbReference type="RefSeq" id="WP_274959324.1">
    <property type="nucleotide sequence ID" value="NZ_DYWQ01000108.1"/>
</dbReference>
<dbReference type="GO" id="GO:0006281">
    <property type="term" value="P:DNA repair"/>
    <property type="evidence" value="ECO:0007669"/>
    <property type="project" value="TreeGrafter"/>
</dbReference>
<evidence type="ECO:0000313" key="2">
    <source>
        <dbReference type="Proteomes" id="UP000697330"/>
    </source>
</evidence>
<gene>
    <name evidence="1" type="ORF">K8U72_07345</name>
</gene>
<dbReference type="Proteomes" id="UP000697330">
    <property type="component" value="Unassembled WGS sequence"/>
</dbReference>
<sequence>MFEAVIFDKDGVLVNTEPELDRRRKAFFAREGIDDSGFPSFYGSNNKVVWSCVEPRDEVRREELYARFRRQFAEDPMPYAQLATPGVHEVLLGLRERGVRTGLASASPRWVIDGFVEALGISEFLDVTVSGEECAASKPAPDVYLRAMGLLGVEPAATVVVEDSPIGLLAAHRAGALVCAMPLPQGVSLDQSLADVRLSCLEDLLSLPGMPS</sequence>
<dbReference type="EMBL" id="DYWQ01000108">
    <property type="protein sequence ID" value="HJF45578.1"/>
    <property type="molecule type" value="Genomic_DNA"/>
</dbReference>
<dbReference type="PRINTS" id="PR00413">
    <property type="entry name" value="HADHALOGNASE"/>
</dbReference>
<dbReference type="InterPro" id="IPR023198">
    <property type="entry name" value="PGP-like_dom2"/>
</dbReference>
<dbReference type="AlphaFoldDB" id="A0A921KLQ7"/>
<organism evidence="1 2">
    <name type="scientific">Thermophilibacter provencensis</name>
    <dbReference type="NCBI Taxonomy" id="1852386"/>
    <lineage>
        <taxon>Bacteria</taxon>
        <taxon>Bacillati</taxon>
        <taxon>Actinomycetota</taxon>
        <taxon>Coriobacteriia</taxon>
        <taxon>Coriobacteriales</taxon>
        <taxon>Atopobiaceae</taxon>
        <taxon>Thermophilibacter</taxon>
    </lineage>
</organism>